<dbReference type="PANTHER" id="PTHR37490">
    <property type="entry name" value="EXPRESSED PROTEIN"/>
    <property type="match status" value="1"/>
</dbReference>
<organism evidence="2 3">
    <name type="scientific">Leucosporidium creatinivorum</name>
    <dbReference type="NCBI Taxonomy" id="106004"/>
    <lineage>
        <taxon>Eukaryota</taxon>
        <taxon>Fungi</taxon>
        <taxon>Dikarya</taxon>
        <taxon>Basidiomycota</taxon>
        <taxon>Pucciniomycotina</taxon>
        <taxon>Microbotryomycetes</taxon>
        <taxon>Leucosporidiales</taxon>
        <taxon>Leucosporidium</taxon>
    </lineage>
</organism>
<feature type="transmembrane region" description="Helical" evidence="1">
    <location>
        <begin position="162"/>
        <end position="182"/>
    </location>
</feature>
<dbReference type="AlphaFoldDB" id="A0A1Y2FVC4"/>
<feature type="transmembrane region" description="Helical" evidence="1">
    <location>
        <begin position="194"/>
        <end position="215"/>
    </location>
</feature>
<evidence type="ECO:0000313" key="3">
    <source>
        <dbReference type="Proteomes" id="UP000193467"/>
    </source>
</evidence>
<keyword evidence="1" id="KW-0472">Membrane</keyword>
<feature type="transmembrane region" description="Helical" evidence="1">
    <location>
        <begin position="221"/>
        <end position="240"/>
    </location>
</feature>
<dbReference type="EMBL" id="MCGR01000013">
    <property type="protein sequence ID" value="ORY87517.1"/>
    <property type="molecule type" value="Genomic_DNA"/>
</dbReference>
<feature type="transmembrane region" description="Helical" evidence="1">
    <location>
        <begin position="53"/>
        <end position="75"/>
    </location>
</feature>
<dbReference type="InParanoid" id="A0A1Y2FVC4"/>
<sequence>MVSTPTSATSEQVRYSVDDDLTLQDVDRLLQDDQHGDTNTYPRLSASSSSSGYNGVALVSLASLFFSSATSAYLAPHVATQSLVVVVSLPFVHFALLAVLAFAHGVLRPRSIFGGGANRISLGRGDGPEEQRTKKLALLTGGASAVAMVLGLWQARWLDGKLGQAVEVFVLPTLLALAPLLSSSLTSVAHSSPLAPNFTLSCLASAFLVGLALFGVPARHAGLALAALRLPVVAVNMILLKEGLGEEHLGTYLMGSATSASLVSLVVFVLGLIHGSNDSLGWMPFHEYIYLALYHVSTLGAQISLLVALYHLASPLQAAITLLPRNLILLLWATFGRGGLVLRSNWLQMAVILAGGTVATLATDDDLSESVLQVSSRVGLSKKEGWNKEHLPSAHDYSNAPRNHPSRKLVGLAFLPLLFYFVQSPSTTTSLAAACSYLPTNVRSTLCHTFTAPTSRSVDLVIAYYNEDLAAAKHHIQAMRERPFIRERQNRVLIYNKGPRSEEELREKIELKSSDEVIPLPNYGREGATYLKHILLHYNSSIAALASALDPSSLTLPSGLDEPTQEGLHRSRVLADHTFFLQPHLAWDWIANPRIDLVGPDTGFAHFGPMMKNNCGEDMRGVGTFPYVKDIYNIFRGEVCPRDGVLSAWSAQFQVRKGRILANAYHRYEAFDQLMEAEDGHWIHELWGANDSGGQSNPALGHHLERSWPLIFGCSDPKIAEECPDDVHVKEKCQCLDN</sequence>
<feature type="transmembrane region" description="Helical" evidence="1">
    <location>
        <begin position="288"/>
        <end position="310"/>
    </location>
</feature>
<comment type="caution">
    <text evidence="2">The sequence shown here is derived from an EMBL/GenBank/DDBJ whole genome shotgun (WGS) entry which is preliminary data.</text>
</comment>
<accession>A0A1Y2FVC4</accession>
<reference evidence="2 3" key="1">
    <citation type="submission" date="2016-07" db="EMBL/GenBank/DDBJ databases">
        <title>Pervasive Adenine N6-methylation of Active Genes in Fungi.</title>
        <authorList>
            <consortium name="DOE Joint Genome Institute"/>
            <person name="Mondo S.J."/>
            <person name="Dannebaum R.O."/>
            <person name="Kuo R.C."/>
            <person name="Labutti K."/>
            <person name="Haridas S."/>
            <person name="Kuo A."/>
            <person name="Salamov A."/>
            <person name="Ahrendt S.R."/>
            <person name="Lipzen A."/>
            <person name="Sullivan W."/>
            <person name="Andreopoulos W.B."/>
            <person name="Clum A."/>
            <person name="Lindquist E."/>
            <person name="Daum C."/>
            <person name="Ramamoorthy G.K."/>
            <person name="Gryganskyi A."/>
            <person name="Culley D."/>
            <person name="Magnuson J.K."/>
            <person name="James T.Y."/>
            <person name="O'Malley M.A."/>
            <person name="Stajich J.E."/>
            <person name="Spatafora J.W."/>
            <person name="Visel A."/>
            <person name="Grigoriev I.V."/>
        </authorList>
    </citation>
    <scope>NUCLEOTIDE SEQUENCE [LARGE SCALE GENOMIC DNA]</scope>
    <source>
        <strain evidence="2 3">62-1032</strain>
    </source>
</reference>
<feature type="transmembrane region" description="Helical" evidence="1">
    <location>
        <begin position="252"/>
        <end position="276"/>
    </location>
</feature>
<protein>
    <submittedName>
        <fullName evidence="2">Uncharacterized protein</fullName>
    </submittedName>
</protein>
<keyword evidence="1" id="KW-0812">Transmembrane</keyword>
<feature type="transmembrane region" description="Helical" evidence="1">
    <location>
        <begin position="322"/>
        <end position="340"/>
    </location>
</feature>
<proteinExistence type="predicted"/>
<evidence type="ECO:0000313" key="2">
    <source>
        <dbReference type="EMBL" id="ORY87517.1"/>
    </source>
</evidence>
<dbReference type="PANTHER" id="PTHR37490:SF1">
    <property type="entry name" value="GLYCOSYLTRANSFERASE 2-LIKE DOMAIN-CONTAINING PROTEIN"/>
    <property type="match status" value="1"/>
</dbReference>
<feature type="transmembrane region" description="Helical" evidence="1">
    <location>
        <begin position="81"/>
        <end position="103"/>
    </location>
</feature>
<keyword evidence="1" id="KW-1133">Transmembrane helix</keyword>
<dbReference type="STRING" id="106004.A0A1Y2FVC4"/>
<name>A0A1Y2FVC4_9BASI</name>
<keyword evidence="3" id="KW-1185">Reference proteome</keyword>
<gene>
    <name evidence="2" type="ORF">BCR35DRAFT_289617</name>
</gene>
<dbReference type="OrthoDB" id="28755at2759"/>
<feature type="transmembrane region" description="Helical" evidence="1">
    <location>
        <begin position="136"/>
        <end position="156"/>
    </location>
</feature>
<evidence type="ECO:0000256" key="1">
    <source>
        <dbReference type="SAM" id="Phobius"/>
    </source>
</evidence>
<dbReference type="Proteomes" id="UP000193467">
    <property type="component" value="Unassembled WGS sequence"/>
</dbReference>